<keyword evidence="1 3" id="KW-0547">Nucleotide-binding</keyword>
<sequence>MTVGFEAIGGMDGLKRKLEASILAGLKHAEVFAPPWPQSAARVCCYSLVGRRTVSTGGGGGGGQVQLRILSTLLTEMDGIVGGTNEKHILVVAATNRPEMIDDALMRPGRFDKLIHVPAPDLRSRMALMELHGKRMPFDENLDLETIVRHTEGYSGADICNLCNEAAIQTFQRDPEATKIEMQDFEKVLYKLKSSLTQSQISAYYKFAQRSQ</sequence>
<evidence type="ECO:0000256" key="3">
    <source>
        <dbReference type="RuleBase" id="RU003651"/>
    </source>
</evidence>
<dbReference type="GO" id="GO:0097352">
    <property type="term" value="P:autophagosome maturation"/>
    <property type="evidence" value="ECO:0007669"/>
    <property type="project" value="TreeGrafter"/>
</dbReference>
<dbReference type="InterPro" id="IPR003960">
    <property type="entry name" value="ATPase_AAA_CS"/>
</dbReference>
<dbReference type="STRING" id="7234.B4H783"/>
<gene>
    <name evidence="6" type="primary">Dper\GL13247</name>
    <name evidence="6" type="ORF">Dper_GL13247</name>
</gene>
<evidence type="ECO:0000313" key="7">
    <source>
        <dbReference type="Proteomes" id="UP000008744"/>
    </source>
</evidence>
<comment type="similarity">
    <text evidence="3">Belongs to the AAA ATPase family.</text>
</comment>
<dbReference type="GO" id="GO:0005524">
    <property type="term" value="F:ATP binding"/>
    <property type="evidence" value="ECO:0007669"/>
    <property type="project" value="UniProtKB-KW"/>
</dbReference>
<evidence type="ECO:0000313" key="6">
    <source>
        <dbReference type="EMBL" id="EDW33689.1"/>
    </source>
</evidence>
<feature type="domain" description="ATPase AAA-type core" evidence="4">
    <location>
        <begin position="59"/>
        <end position="118"/>
    </location>
</feature>
<dbReference type="GO" id="GO:0030970">
    <property type="term" value="P:retrograde protein transport, ER to cytosol"/>
    <property type="evidence" value="ECO:0007669"/>
    <property type="project" value="TreeGrafter"/>
</dbReference>
<dbReference type="OrthoDB" id="27435at2759"/>
<dbReference type="FunFam" id="1.10.8.60:FF:000038">
    <property type="entry name" value="spermatogenesis-associated protein 5-like protein 1"/>
    <property type="match status" value="1"/>
</dbReference>
<dbReference type="OMA" id="YALRERX"/>
<evidence type="ECO:0000259" key="4">
    <source>
        <dbReference type="Pfam" id="PF00004"/>
    </source>
</evidence>
<accession>B4H783</accession>
<dbReference type="GO" id="GO:0034098">
    <property type="term" value="C:VCP-NPL4-UFD1 AAA ATPase complex"/>
    <property type="evidence" value="ECO:0007669"/>
    <property type="project" value="TreeGrafter"/>
</dbReference>
<dbReference type="SUPFAM" id="SSF52540">
    <property type="entry name" value="P-loop containing nucleoside triphosphate hydrolases"/>
    <property type="match status" value="1"/>
</dbReference>
<dbReference type="Gene3D" id="3.40.50.300">
    <property type="entry name" value="P-loop containing nucleotide triphosphate hydrolases"/>
    <property type="match status" value="1"/>
</dbReference>
<name>B4H783_DROPE</name>
<dbReference type="EMBL" id="CH479217">
    <property type="protein sequence ID" value="EDW33689.1"/>
    <property type="molecule type" value="Genomic_DNA"/>
</dbReference>
<dbReference type="Pfam" id="PF00004">
    <property type="entry name" value="AAA"/>
    <property type="match status" value="1"/>
</dbReference>
<feature type="domain" description="AAA ATPase AAA+ lid" evidence="5">
    <location>
        <begin position="141"/>
        <end position="187"/>
    </location>
</feature>
<dbReference type="GO" id="GO:0005634">
    <property type="term" value="C:nucleus"/>
    <property type="evidence" value="ECO:0007669"/>
    <property type="project" value="TreeGrafter"/>
</dbReference>
<proteinExistence type="inferred from homology"/>
<reference evidence="6 7" key="1">
    <citation type="journal article" date="2007" name="Nature">
        <title>Evolution of genes and genomes on the Drosophila phylogeny.</title>
        <authorList>
            <consortium name="Drosophila 12 Genomes Consortium"/>
            <person name="Clark A.G."/>
            <person name="Eisen M.B."/>
            <person name="Smith D.R."/>
            <person name="Bergman C.M."/>
            <person name="Oliver B."/>
            <person name="Markow T.A."/>
            <person name="Kaufman T.C."/>
            <person name="Kellis M."/>
            <person name="Gelbart W."/>
            <person name="Iyer V.N."/>
            <person name="Pollard D.A."/>
            <person name="Sackton T.B."/>
            <person name="Larracuente A.M."/>
            <person name="Singh N.D."/>
            <person name="Abad J.P."/>
            <person name="Abt D.N."/>
            <person name="Adryan B."/>
            <person name="Aguade M."/>
            <person name="Akashi H."/>
            <person name="Anderson W.W."/>
            <person name="Aquadro C.F."/>
            <person name="Ardell D.H."/>
            <person name="Arguello R."/>
            <person name="Artieri C.G."/>
            <person name="Barbash D.A."/>
            <person name="Barker D."/>
            <person name="Barsanti P."/>
            <person name="Batterham P."/>
            <person name="Batzoglou S."/>
            <person name="Begun D."/>
            <person name="Bhutkar A."/>
            <person name="Blanco E."/>
            <person name="Bosak S.A."/>
            <person name="Bradley R.K."/>
            <person name="Brand A.D."/>
            <person name="Brent M.R."/>
            <person name="Brooks A.N."/>
            <person name="Brown R.H."/>
            <person name="Butlin R.K."/>
            <person name="Caggese C."/>
            <person name="Calvi B.R."/>
            <person name="Bernardo de Carvalho A."/>
            <person name="Caspi A."/>
            <person name="Castrezana S."/>
            <person name="Celniker S.E."/>
            <person name="Chang J.L."/>
            <person name="Chapple C."/>
            <person name="Chatterji S."/>
            <person name="Chinwalla A."/>
            <person name="Civetta A."/>
            <person name="Clifton S.W."/>
            <person name="Comeron J.M."/>
            <person name="Costello J.C."/>
            <person name="Coyne J.A."/>
            <person name="Daub J."/>
            <person name="David R.G."/>
            <person name="Delcher A.L."/>
            <person name="Delehaunty K."/>
            <person name="Do C.B."/>
            <person name="Ebling H."/>
            <person name="Edwards K."/>
            <person name="Eickbush T."/>
            <person name="Evans J.D."/>
            <person name="Filipski A."/>
            <person name="Findeiss S."/>
            <person name="Freyhult E."/>
            <person name="Fulton L."/>
            <person name="Fulton R."/>
            <person name="Garcia A.C."/>
            <person name="Gardiner A."/>
            <person name="Garfield D.A."/>
            <person name="Garvin B.E."/>
            <person name="Gibson G."/>
            <person name="Gilbert D."/>
            <person name="Gnerre S."/>
            <person name="Godfrey J."/>
            <person name="Good R."/>
            <person name="Gotea V."/>
            <person name="Gravely B."/>
            <person name="Greenberg A.J."/>
            <person name="Griffiths-Jones S."/>
            <person name="Gross S."/>
            <person name="Guigo R."/>
            <person name="Gustafson E.A."/>
            <person name="Haerty W."/>
            <person name="Hahn M.W."/>
            <person name="Halligan D.L."/>
            <person name="Halpern A.L."/>
            <person name="Halter G.M."/>
            <person name="Han M.V."/>
            <person name="Heger A."/>
            <person name="Hillier L."/>
            <person name="Hinrichs A.S."/>
            <person name="Holmes I."/>
            <person name="Hoskins R.A."/>
            <person name="Hubisz M.J."/>
            <person name="Hultmark D."/>
            <person name="Huntley M.A."/>
            <person name="Jaffe D.B."/>
            <person name="Jagadeeshan S."/>
            <person name="Jeck W.R."/>
            <person name="Johnson J."/>
            <person name="Jones C.D."/>
            <person name="Jordan W.C."/>
            <person name="Karpen G.H."/>
            <person name="Kataoka E."/>
            <person name="Keightley P.D."/>
            <person name="Kheradpour P."/>
            <person name="Kirkness E.F."/>
            <person name="Koerich L.B."/>
            <person name="Kristiansen K."/>
            <person name="Kudrna D."/>
            <person name="Kulathinal R.J."/>
            <person name="Kumar S."/>
            <person name="Kwok R."/>
            <person name="Lander E."/>
            <person name="Langley C.H."/>
            <person name="Lapoint R."/>
            <person name="Lazzaro B.P."/>
            <person name="Lee S.J."/>
            <person name="Levesque L."/>
            <person name="Li R."/>
            <person name="Lin C.F."/>
            <person name="Lin M.F."/>
            <person name="Lindblad-Toh K."/>
            <person name="Llopart A."/>
            <person name="Long M."/>
            <person name="Low L."/>
            <person name="Lozovsky E."/>
            <person name="Lu J."/>
            <person name="Luo M."/>
            <person name="Machado C.A."/>
            <person name="Makalowski W."/>
            <person name="Marzo M."/>
            <person name="Matsuda M."/>
            <person name="Matzkin L."/>
            <person name="McAllister B."/>
            <person name="McBride C.S."/>
            <person name="McKernan B."/>
            <person name="McKernan K."/>
            <person name="Mendez-Lago M."/>
            <person name="Minx P."/>
            <person name="Mollenhauer M.U."/>
            <person name="Montooth K."/>
            <person name="Mount S.M."/>
            <person name="Mu X."/>
            <person name="Myers E."/>
            <person name="Negre B."/>
            <person name="Newfeld S."/>
            <person name="Nielsen R."/>
            <person name="Noor M.A."/>
            <person name="O'Grady P."/>
            <person name="Pachter L."/>
            <person name="Papaceit M."/>
            <person name="Parisi M.J."/>
            <person name="Parisi M."/>
            <person name="Parts L."/>
            <person name="Pedersen J.S."/>
            <person name="Pesole G."/>
            <person name="Phillippy A.M."/>
            <person name="Ponting C.P."/>
            <person name="Pop M."/>
            <person name="Porcelli D."/>
            <person name="Powell J.R."/>
            <person name="Prohaska S."/>
            <person name="Pruitt K."/>
            <person name="Puig M."/>
            <person name="Quesneville H."/>
            <person name="Ram K.R."/>
            <person name="Rand D."/>
            <person name="Rasmussen M.D."/>
            <person name="Reed L.K."/>
            <person name="Reenan R."/>
            <person name="Reily A."/>
            <person name="Remington K.A."/>
            <person name="Rieger T.T."/>
            <person name="Ritchie M.G."/>
            <person name="Robin C."/>
            <person name="Rogers Y.H."/>
            <person name="Rohde C."/>
            <person name="Rozas J."/>
            <person name="Rubenfield M.J."/>
            <person name="Ruiz A."/>
            <person name="Russo S."/>
            <person name="Salzberg S.L."/>
            <person name="Sanchez-Gracia A."/>
            <person name="Saranga D.J."/>
            <person name="Sato H."/>
            <person name="Schaeffer S.W."/>
            <person name="Schatz M.C."/>
            <person name="Schlenke T."/>
            <person name="Schwartz R."/>
            <person name="Segarra C."/>
            <person name="Singh R.S."/>
            <person name="Sirot L."/>
            <person name="Sirota M."/>
            <person name="Sisneros N.B."/>
            <person name="Smith C.D."/>
            <person name="Smith T.F."/>
            <person name="Spieth J."/>
            <person name="Stage D.E."/>
            <person name="Stark A."/>
            <person name="Stephan W."/>
            <person name="Strausberg R.L."/>
            <person name="Strempel S."/>
            <person name="Sturgill D."/>
            <person name="Sutton G."/>
            <person name="Sutton G.G."/>
            <person name="Tao W."/>
            <person name="Teichmann S."/>
            <person name="Tobari Y.N."/>
            <person name="Tomimura Y."/>
            <person name="Tsolas J.M."/>
            <person name="Valente V.L."/>
            <person name="Venter E."/>
            <person name="Venter J.C."/>
            <person name="Vicario S."/>
            <person name="Vieira F.G."/>
            <person name="Vilella A.J."/>
            <person name="Villasante A."/>
            <person name="Walenz B."/>
            <person name="Wang J."/>
            <person name="Wasserman M."/>
            <person name="Watts T."/>
            <person name="Wilson D."/>
            <person name="Wilson R.K."/>
            <person name="Wing R.A."/>
            <person name="Wolfner M.F."/>
            <person name="Wong A."/>
            <person name="Wong G.K."/>
            <person name="Wu C.I."/>
            <person name="Wu G."/>
            <person name="Yamamoto D."/>
            <person name="Yang H.P."/>
            <person name="Yang S.P."/>
            <person name="Yorke J.A."/>
            <person name="Yoshida K."/>
            <person name="Zdobnov E."/>
            <person name="Zhang P."/>
            <person name="Zhang Y."/>
            <person name="Zimin A.V."/>
            <person name="Baldwin J."/>
            <person name="Abdouelleil A."/>
            <person name="Abdulkadir J."/>
            <person name="Abebe A."/>
            <person name="Abera B."/>
            <person name="Abreu J."/>
            <person name="Acer S.C."/>
            <person name="Aftuck L."/>
            <person name="Alexander A."/>
            <person name="An P."/>
            <person name="Anderson E."/>
            <person name="Anderson S."/>
            <person name="Arachi H."/>
            <person name="Azer M."/>
            <person name="Bachantsang P."/>
            <person name="Barry A."/>
            <person name="Bayul T."/>
            <person name="Berlin A."/>
            <person name="Bessette D."/>
            <person name="Bloom T."/>
            <person name="Blye J."/>
            <person name="Boguslavskiy L."/>
            <person name="Bonnet C."/>
            <person name="Boukhgalter B."/>
            <person name="Bourzgui I."/>
            <person name="Brown A."/>
            <person name="Cahill P."/>
            <person name="Channer S."/>
            <person name="Cheshatsang Y."/>
            <person name="Chuda L."/>
            <person name="Citroen M."/>
            <person name="Collymore A."/>
            <person name="Cooke P."/>
            <person name="Costello M."/>
            <person name="D'Aco K."/>
            <person name="Daza R."/>
            <person name="De Haan G."/>
            <person name="DeGray S."/>
            <person name="DeMaso C."/>
            <person name="Dhargay N."/>
            <person name="Dooley K."/>
            <person name="Dooley E."/>
            <person name="Doricent M."/>
            <person name="Dorje P."/>
            <person name="Dorjee K."/>
            <person name="Dupes A."/>
            <person name="Elong R."/>
            <person name="Falk J."/>
            <person name="Farina A."/>
            <person name="Faro S."/>
            <person name="Ferguson D."/>
            <person name="Fisher S."/>
            <person name="Foley C.D."/>
            <person name="Franke A."/>
            <person name="Friedrich D."/>
            <person name="Gadbois L."/>
            <person name="Gearin G."/>
            <person name="Gearin C.R."/>
            <person name="Giannoukos G."/>
            <person name="Goode T."/>
            <person name="Graham J."/>
            <person name="Grandbois E."/>
            <person name="Grewal S."/>
            <person name="Gyaltsen K."/>
            <person name="Hafez N."/>
            <person name="Hagos B."/>
            <person name="Hall J."/>
            <person name="Henson C."/>
            <person name="Hollinger A."/>
            <person name="Honan T."/>
            <person name="Huard M.D."/>
            <person name="Hughes L."/>
            <person name="Hurhula B."/>
            <person name="Husby M.E."/>
            <person name="Kamat A."/>
            <person name="Kanga B."/>
            <person name="Kashin S."/>
            <person name="Khazanovich D."/>
            <person name="Kisner P."/>
            <person name="Lance K."/>
            <person name="Lara M."/>
            <person name="Lee W."/>
            <person name="Lennon N."/>
            <person name="Letendre F."/>
            <person name="LeVine R."/>
            <person name="Lipovsky A."/>
            <person name="Liu X."/>
            <person name="Liu J."/>
            <person name="Liu S."/>
            <person name="Lokyitsang T."/>
            <person name="Lokyitsang Y."/>
            <person name="Lubonja R."/>
            <person name="Lui A."/>
            <person name="MacDonald P."/>
            <person name="Magnisalis V."/>
            <person name="Maru K."/>
            <person name="Matthews C."/>
            <person name="McCusker W."/>
            <person name="McDonough S."/>
            <person name="Mehta T."/>
            <person name="Meldrim J."/>
            <person name="Meneus L."/>
            <person name="Mihai O."/>
            <person name="Mihalev A."/>
            <person name="Mihova T."/>
            <person name="Mittelman R."/>
            <person name="Mlenga V."/>
            <person name="Montmayeur A."/>
            <person name="Mulrain L."/>
            <person name="Navidi A."/>
            <person name="Naylor J."/>
            <person name="Negash T."/>
            <person name="Nguyen T."/>
            <person name="Nguyen N."/>
            <person name="Nicol R."/>
            <person name="Norbu C."/>
            <person name="Norbu N."/>
            <person name="Novod N."/>
            <person name="O'Neill B."/>
            <person name="Osman S."/>
            <person name="Markiewicz E."/>
            <person name="Oyono O.L."/>
            <person name="Patti C."/>
            <person name="Phunkhang P."/>
            <person name="Pierre F."/>
            <person name="Priest M."/>
            <person name="Raghuraman S."/>
            <person name="Rege F."/>
            <person name="Reyes R."/>
            <person name="Rise C."/>
            <person name="Rogov P."/>
            <person name="Ross K."/>
            <person name="Ryan E."/>
            <person name="Settipalli S."/>
            <person name="Shea T."/>
            <person name="Sherpa N."/>
            <person name="Shi L."/>
            <person name="Shih D."/>
            <person name="Sparrow T."/>
            <person name="Spaulding J."/>
            <person name="Stalker J."/>
            <person name="Stange-Thomann N."/>
            <person name="Stavropoulos S."/>
            <person name="Stone C."/>
            <person name="Strader C."/>
            <person name="Tesfaye S."/>
            <person name="Thomson T."/>
            <person name="Thoulutsang Y."/>
            <person name="Thoulutsang D."/>
            <person name="Topham K."/>
            <person name="Topping I."/>
            <person name="Tsamla T."/>
            <person name="Vassiliev H."/>
            <person name="Vo A."/>
            <person name="Wangchuk T."/>
            <person name="Wangdi T."/>
            <person name="Weiand M."/>
            <person name="Wilkinson J."/>
            <person name="Wilson A."/>
            <person name="Yadav S."/>
            <person name="Young G."/>
            <person name="Yu Q."/>
            <person name="Zembek L."/>
            <person name="Zhong D."/>
            <person name="Zimmer A."/>
            <person name="Zwirko Z."/>
            <person name="Jaffe D.B."/>
            <person name="Alvarez P."/>
            <person name="Brockman W."/>
            <person name="Butler J."/>
            <person name="Chin C."/>
            <person name="Gnerre S."/>
            <person name="Grabherr M."/>
            <person name="Kleber M."/>
            <person name="Mauceli E."/>
            <person name="MacCallum I."/>
        </authorList>
    </citation>
    <scope>NUCLEOTIDE SEQUENCE [LARGE SCALE GENOMIC DNA]</scope>
    <source>
        <strain evidence="7">MSH-3 / Tucson 14011-0111.49</strain>
    </source>
</reference>
<dbReference type="Proteomes" id="UP000008744">
    <property type="component" value="Unassembled WGS sequence"/>
</dbReference>
<protein>
    <submittedName>
        <fullName evidence="6">GL13247</fullName>
    </submittedName>
</protein>
<organism evidence="7">
    <name type="scientific">Drosophila persimilis</name>
    <name type="common">Fruit fly</name>
    <dbReference type="NCBI Taxonomy" id="7234"/>
    <lineage>
        <taxon>Eukaryota</taxon>
        <taxon>Metazoa</taxon>
        <taxon>Ecdysozoa</taxon>
        <taxon>Arthropoda</taxon>
        <taxon>Hexapoda</taxon>
        <taxon>Insecta</taxon>
        <taxon>Pterygota</taxon>
        <taxon>Neoptera</taxon>
        <taxon>Endopterygota</taxon>
        <taxon>Diptera</taxon>
        <taxon>Brachycera</taxon>
        <taxon>Muscomorpha</taxon>
        <taxon>Ephydroidea</taxon>
        <taxon>Drosophilidae</taxon>
        <taxon>Drosophila</taxon>
        <taxon>Sophophora</taxon>
    </lineage>
</organism>
<dbReference type="HOGENOM" id="CLU_1300846_0_0_1"/>
<evidence type="ECO:0000256" key="2">
    <source>
        <dbReference type="ARBA" id="ARBA00022840"/>
    </source>
</evidence>
<dbReference type="Gene3D" id="1.10.8.60">
    <property type="match status" value="1"/>
</dbReference>
<dbReference type="PhylomeDB" id="B4H783"/>
<dbReference type="Pfam" id="PF17862">
    <property type="entry name" value="AAA_lid_3"/>
    <property type="match status" value="1"/>
</dbReference>
<dbReference type="InterPro" id="IPR003959">
    <property type="entry name" value="ATPase_AAA_core"/>
</dbReference>
<dbReference type="SMR" id="B4H783"/>
<dbReference type="InterPro" id="IPR027417">
    <property type="entry name" value="P-loop_NTPase"/>
</dbReference>
<evidence type="ECO:0000259" key="5">
    <source>
        <dbReference type="Pfam" id="PF17862"/>
    </source>
</evidence>
<dbReference type="InterPro" id="IPR050168">
    <property type="entry name" value="AAA_ATPase_domain"/>
</dbReference>
<dbReference type="GO" id="GO:0005829">
    <property type="term" value="C:cytosol"/>
    <property type="evidence" value="ECO:0007669"/>
    <property type="project" value="TreeGrafter"/>
</dbReference>
<dbReference type="AlphaFoldDB" id="B4H783"/>
<dbReference type="GO" id="GO:0031593">
    <property type="term" value="F:polyubiquitin modification-dependent protein binding"/>
    <property type="evidence" value="ECO:0007669"/>
    <property type="project" value="TreeGrafter"/>
</dbReference>
<dbReference type="eggNOG" id="KOG0730">
    <property type="taxonomic scope" value="Eukaryota"/>
</dbReference>
<dbReference type="PROSITE" id="PS00674">
    <property type="entry name" value="AAA"/>
    <property type="match status" value="1"/>
</dbReference>
<dbReference type="PANTHER" id="PTHR23077">
    <property type="entry name" value="AAA-FAMILY ATPASE"/>
    <property type="match status" value="1"/>
</dbReference>
<keyword evidence="7" id="KW-1185">Reference proteome</keyword>
<keyword evidence="2 3" id="KW-0067">ATP-binding</keyword>
<dbReference type="PANTHER" id="PTHR23077:SF194">
    <property type="entry name" value="ATPASE FAMILY GENE 2 PROTEIN HOMOLOG B"/>
    <property type="match status" value="1"/>
</dbReference>
<dbReference type="GO" id="GO:0051228">
    <property type="term" value="P:mitotic spindle disassembly"/>
    <property type="evidence" value="ECO:0007669"/>
    <property type="project" value="TreeGrafter"/>
</dbReference>
<evidence type="ECO:0000256" key="1">
    <source>
        <dbReference type="ARBA" id="ARBA00022741"/>
    </source>
</evidence>
<dbReference type="GO" id="GO:0016887">
    <property type="term" value="F:ATP hydrolysis activity"/>
    <property type="evidence" value="ECO:0007669"/>
    <property type="project" value="InterPro"/>
</dbReference>
<dbReference type="InterPro" id="IPR041569">
    <property type="entry name" value="AAA_lid_3"/>
</dbReference>